<sequence>MLIKALCDYYDILSKNGKVLAEGYSYVGISYLICLSSEGKIDEIIDCRKRVIVKDKKGKEKNKLIPKDMLFPLRTQRPTIDANIIEHRPVYLFGLDESESNEEQFFLTSNTKHNKAMKSHADFVEKNLKFLEEIKSPVVNAYRAFIANWSPDQETQNPMLLNLNKGYASSGYAFCLSGYPNQLLHEDELLNQHWTDYYQQQKLEVGQKRIGQCAVIGKEAYIARIHNKIKGVAGGLATGAVLMSYKNPAECSYGNEQSYNSNISELAMKKYTETLNFLLKNQQYHKIIEELTTVFWAVNENEECEKLIENMLFFNSETMNDEQTVHMLRELIIDAKRGKIVAERIASTRNIDTNVDFYMVGFKPNSSRLAIKFIYHKKFGEILQNVAKYQNDLQISPDIHPISFWKMSKELVSPQSSVEKINPALLAKLFESILCGANYPISLLATIVRRVKTDKAIAADSHRIRAGIIKACINRMARFSNQKEELKLGLDKENKNPAYLSGRLFAVLEKIQRDASGNNLNRTIKDVYFASAASKPAFIFPKILKLAQNHLSKLKSAPYYNKLIGEIINELDGTFPDTLLLVEQGKFMIGYYQQNQILYTKKEEEK</sequence>
<organism evidence="1 2">
    <name type="scientific">Megasphaera paucivorans</name>
    <dbReference type="NCBI Taxonomy" id="349095"/>
    <lineage>
        <taxon>Bacteria</taxon>
        <taxon>Bacillati</taxon>
        <taxon>Bacillota</taxon>
        <taxon>Negativicutes</taxon>
        <taxon>Veillonellales</taxon>
        <taxon>Veillonellaceae</taxon>
        <taxon>Megasphaera</taxon>
    </lineage>
</organism>
<name>A0A1G9UWZ9_9FIRM</name>
<protein>
    <submittedName>
        <fullName evidence="1">CRISPR-associated protein Csd1</fullName>
    </submittedName>
</protein>
<gene>
    <name evidence="1" type="ORF">SAMN05660299_01289</name>
</gene>
<evidence type="ECO:0000313" key="1">
    <source>
        <dbReference type="EMBL" id="SDM64468.1"/>
    </source>
</evidence>
<dbReference type="Proteomes" id="UP000199309">
    <property type="component" value="Unassembled WGS sequence"/>
</dbReference>
<dbReference type="AlphaFoldDB" id="A0A1G9UWZ9"/>
<accession>A0A1G9UWZ9</accession>
<keyword evidence="2" id="KW-1185">Reference proteome</keyword>
<dbReference type="RefSeq" id="WP_091649542.1">
    <property type="nucleotide sequence ID" value="NZ_FNHQ01000010.1"/>
</dbReference>
<dbReference type="EMBL" id="FNHQ01000010">
    <property type="protein sequence ID" value="SDM64468.1"/>
    <property type="molecule type" value="Genomic_DNA"/>
</dbReference>
<reference evidence="1 2" key="1">
    <citation type="submission" date="2016-10" db="EMBL/GenBank/DDBJ databases">
        <authorList>
            <person name="de Groot N.N."/>
        </authorList>
    </citation>
    <scope>NUCLEOTIDE SEQUENCE [LARGE SCALE GENOMIC DNA]</scope>
    <source>
        <strain evidence="1 2">DSM 16981</strain>
    </source>
</reference>
<dbReference type="NCBIfam" id="TIGR01863">
    <property type="entry name" value="cas_Csd1"/>
    <property type="match status" value="1"/>
</dbReference>
<dbReference type="STRING" id="349095.SAMN05660299_01289"/>
<evidence type="ECO:0000313" key="2">
    <source>
        <dbReference type="Proteomes" id="UP000199309"/>
    </source>
</evidence>
<dbReference type="InterPro" id="IPR010144">
    <property type="entry name" value="CRISPR-assoc_prot_Csd1-typ"/>
</dbReference>
<dbReference type="Pfam" id="PF09709">
    <property type="entry name" value="Cas_Csd1"/>
    <property type="match status" value="1"/>
</dbReference>
<proteinExistence type="predicted"/>
<dbReference type="OrthoDB" id="9778918at2"/>